<evidence type="ECO:0000313" key="5">
    <source>
        <dbReference type="Proteomes" id="UP000217790"/>
    </source>
</evidence>
<feature type="non-terminal residue" evidence="4">
    <location>
        <position position="1"/>
    </location>
</feature>
<protein>
    <recommendedName>
        <fullName evidence="3">DDE Tnp4 domain-containing protein</fullName>
    </recommendedName>
</protein>
<dbReference type="STRING" id="47427.A0A2H3CR04"/>
<name>A0A2H3CR04_ARMGA</name>
<dbReference type="InterPro" id="IPR027806">
    <property type="entry name" value="HARBI1_dom"/>
</dbReference>
<evidence type="ECO:0000256" key="2">
    <source>
        <dbReference type="ARBA" id="ARBA00022723"/>
    </source>
</evidence>
<feature type="domain" description="DDE Tnp4" evidence="3">
    <location>
        <begin position="2"/>
        <end position="123"/>
    </location>
</feature>
<comment type="cofactor">
    <cofactor evidence="1">
        <name>a divalent metal cation</name>
        <dbReference type="ChEBI" id="CHEBI:60240"/>
    </cofactor>
</comment>
<dbReference type="AlphaFoldDB" id="A0A2H3CR04"/>
<dbReference type="InParanoid" id="A0A2H3CR04"/>
<keyword evidence="5" id="KW-1185">Reference proteome</keyword>
<accession>A0A2H3CR04</accession>
<keyword evidence="2" id="KW-0479">Metal-binding</keyword>
<reference evidence="5" key="1">
    <citation type="journal article" date="2017" name="Nat. Ecol. Evol.">
        <title>Genome expansion and lineage-specific genetic innovations in the forest pathogenic fungi Armillaria.</title>
        <authorList>
            <person name="Sipos G."/>
            <person name="Prasanna A.N."/>
            <person name="Walter M.C."/>
            <person name="O'Connor E."/>
            <person name="Balint B."/>
            <person name="Krizsan K."/>
            <person name="Kiss B."/>
            <person name="Hess J."/>
            <person name="Varga T."/>
            <person name="Slot J."/>
            <person name="Riley R."/>
            <person name="Boka B."/>
            <person name="Rigling D."/>
            <person name="Barry K."/>
            <person name="Lee J."/>
            <person name="Mihaltcheva S."/>
            <person name="LaButti K."/>
            <person name="Lipzen A."/>
            <person name="Waldron R."/>
            <person name="Moloney N.M."/>
            <person name="Sperisen C."/>
            <person name="Kredics L."/>
            <person name="Vagvoelgyi C."/>
            <person name="Patrignani A."/>
            <person name="Fitzpatrick D."/>
            <person name="Nagy I."/>
            <person name="Doyle S."/>
            <person name="Anderson J.B."/>
            <person name="Grigoriev I.V."/>
            <person name="Gueldener U."/>
            <person name="Muensterkoetter M."/>
            <person name="Nagy L.G."/>
        </authorList>
    </citation>
    <scope>NUCLEOTIDE SEQUENCE [LARGE SCALE GENOMIC DNA]</scope>
    <source>
        <strain evidence="5">Ar21-2</strain>
    </source>
</reference>
<gene>
    <name evidence="4" type="ORF">ARMGADRAFT_865199</name>
</gene>
<dbReference type="OMA" id="NDSHTLI"/>
<dbReference type="EMBL" id="KZ293726">
    <property type="protein sequence ID" value="PBK81652.1"/>
    <property type="molecule type" value="Genomic_DNA"/>
</dbReference>
<evidence type="ECO:0000259" key="3">
    <source>
        <dbReference type="Pfam" id="PF13359"/>
    </source>
</evidence>
<dbReference type="Pfam" id="PF13359">
    <property type="entry name" value="DDE_Tnp_4"/>
    <property type="match status" value="1"/>
</dbReference>
<dbReference type="Proteomes" id="UP000217790">
    <property type="component" value="Unassembled WGS sequence"/>
</dbReference>
<evidence type="ECO:0000313" key="4">
    <source>
        <dbReference type="EMBL" id="PBK81652.1"/>
    </source>
</evidence>
<organism evidence="4 5">
    <name type="scientific">Armillaria gallica</name>
    <name type="common">Bulbous honey fungus</name>
    <name type="synonym">Armillaria bulbosa</name>
    <dbReference type="NCBI Taxonomy" id="47427"/>
    <lineage>
        <taxon>Eukaryota</taxon>
        <taxon>Fungi</taxon>
        <taxon>Dikarya</taxon>
        <taxon>Basidiomycota</taxon>
        <taxon>Agaricomycotina</taxon>
        <taxon>Agaricomycetes</taxon>
        <taxon>Agaricomycetidae</taxon>
        <taxon>Agaricales</taxon>
        <taxon>Marasmiineae</taxon>
        <taxon>Physalacriaceae</taxon>
        <taxon>Armillaria</taxon>
    </lineage>
</organism>
<dbReference type="OrthoDB" id="2649667at2759"/>
<proteinExistence type="predicted"/>
<sequence length="160" mass="18060">LITLPNLQIIDYIIGHCGSAHDSTAFNDSHTLINHQQLLGPGEWIWADSAYPIEAWCITPYKKPASNISDNKTFNFWVRICSEHAVGHIKGRFQSLKGLQQQIKSQDDHLCAVEWIRACLVIHTIIHEIEEINFDSEWEEELVADGLSSDSSAESSDDDD</sequence>
<dbReference type="GO" id="GO:0046872">
    <property type="term" value="F:metal ion binding"/>
    <property type="evidence" value="ECO:0007669"/>
    <property type="project" value="UniProtKB-KW"/>
</dbReference>
<feature type="non-terminal residue" evidence="4">
    <location>
        <position position="160"/>
    </location>
</feature>
<evidence type="ECO:0000256" key="1">
    <source>
        <dbReference type="ARBA" id="ARBA00001968"/>
    </source>
</evidence>